<keyword evidence="6 7" id="KW-0472">Membrane</keyword>
<evidence type="ECO:0000313" key="9">
    <source>
        <dbReference type="Proteomes" id="UP000030745"/>
    </source>
</evidence>
<proteinExistence type="inferred from homology"/>
<feature type="transmembrane region" description="Helical" evidence="7">
    <location>
        <begin position="351"/>
        <end position="376"/>
    </location>
</feature>
<dbReference type="Proteomes" id="UP000030745">
    <property type="component" value="Unassembled WGS sequence"/>
</dbReference>
<comment type="subcellular location">
    <subcellularLocation>
        <location evidence="1">Cell membrane</location>
        <topology evidence="1">Multi-pass membrane protein</topology>
    </subcellularLocation>
    <subcellularLocation>
        <location evidence="7">Membrane</location>
        <topology evidence="7">Multi-pass membrane protein</topology>
    </subcellularLocation>
</comment>
<dbReference type="AlphaFoldDB" id="A0A067C484"/>
<evidence type="ECO:0000256" key="2">
    <source>
        <dbReference type="ARBA" id="ARBA00022448"/>
    </source>
</evidence>
<evidence type="ECO:0000256" key="1">
    <source>
        <dbReference type="ARBA" id="ARBA00004651"/>
    </source>
</evidence>
<feature type="transmembrane region" description="Helical" evidence="7">
    <location>
        <begin position="488"/>
        <end position="507"/>
    </location>
</feature>
<dbReference type="OrthoDB" id="76106at2759"/>
<protein>
    <recommendedName>
        <fullName evidence="7">Amino acid transporter</fullName>
    </recommendedName>
</protein>
<feature type="transmembrane region" description="Helical" evidence="7">
    <location>
        <begin position="157"/>
        <end position="180"/>
    </location>
</feature>
<name>A0A067C484_SAPPC</name>
<dbReference type="Gene3D" id="1.10.3860.10">
    <property type="entry name" value="Sodium:dicarboxylate symporter"/>
    <property type="match status" value="1"/>
</dbReference>
<dbReference type="PANTHER" id="PTHR42865:SF7">
    <property type="entry name" value="PROTON_GLUTAMATE-ASPARTATE SYMPORTER"/>
    <property type="match status" value="1"/>
</dbReference>
<feature type="transmembrane region" description="Helical" evidence="7">
    <location>
        <begin position="464"/>
        <end position="481"/>
    </location>
</feature>
<keyword evidence="7" id="KW-0769">Symport</keyword>
<keyword evidence="3" id="KW-1003">Cell membrane</keyword>
<feature type="transmembrane region" description="Helical" evidence="7">
    <location>
        <begin position="318"/>
        <end position="339"/>
    </location>
</feature>
<dbReference type="InterPro" id="IPR001991">
    <property type="entry name" value="Na-dicarboxylate_symporter"/>
</dbReference>
<sequence>MSQIPMLANKDEPSLESYDLHIISQRKSSMTGSIAADSLFAPTVSDGTAFHRQHPTTDNNADDEAATRRSWTHYYVGAPGTLLGAAIGLGLGLLLATESVKSQLKQYDYAEKLIVRWGALYFRAVSCLLSPIVFVSLARAVADIVASPRMTRMGWRLVAYSFGTTLLAVAQAMAWGFLFADKYDGAEYKFKYSSFSIKCPNTNGLTLGAHKNGTLYCANMTAKQLKANGFPLYDDTKQLVLAPDIRKLIYYESTTKEILHGLLLLTPGNFVGAWYRNEVMSIVVFAMVFGLAVGLAQVKPLLQLLEGLETILNTMMSAVVKIAPIALISLIAGPVYAGTHVLTLDQDLGRILWYLLTFLCATLVHACVVLPLLFLLRTKQSPWRFLVVLKEGLLHALGSSASRKSLPVVARCFERASGVHANARTRFALATGMVFTKNGGALYITLSLFWVLHNSGMMRYISDTKMGLVAFSSVIGAYAIAPVRTGGVAVVLSLFTMITGLSIPYAMHFLLVAECFLDPIATVVNTWSNAVIARIVLHEEKSRPRTHVVAATDV</sequence>
<comment type="similarity">
    <text evidence="7">Belongs to the dicarboxylate/amino acid:cation symporter (DAACS) (TC 2.A.23) family.</text>
</comment>
<dbReference type="KEGG" id="spar:SPRG_13285"/>
<evidence type="ECO:0000256" key="7">
    <source>
        <dbReference type="RuleBase" id="RU361216"/>
    </source>
</evidence>
<organism evidence="8 9">
    <name type="scientific">Saprolegnia parasitica (strain CBS 223.65)</name>
    <dbReference type="NCBI Taxonomy" id="695850"/>
    <lineage>
        <taxon>Eukaryota</taxon>
        <taxon>Sar</taxon>
        <taxon>Stramenopiles</taxon>
        <taxon>Oomycota</taxon>
        <taxon>Saprolegniomycetes</taxon>
        <taxon>Saprolegniales</taxon>
        <taxon>Saprolegniaceae</taxon>
        <taxon>Saprolegnia</taxon>
    </lineage>
</organism>
<keyword evidence="2 7" id="KW-0813">Transport</keyword>
<evidence type="ECO:0000313" key="8">
    <source>
        <dbReference type="EMBL" id="KDO21602.1"/>
    </source>
</evidence>
<evidence type="ECO:0000256" key="6">
    <source>
        <dbReference type="ARBA" id="ARBA00023136"/>
    </source>
</evidence>
<gene>
    <name evidence="8" type="ORF">SPRG_13285</name>
</gene>
<keyword evidence="5 7" id="KW-1133">Transmembrane helix</keyword>
<evidence type="ECO:0000256" key="5">
    <source>
        <dbReference type="ARBA" id="ARBA00022989"/>
    </source>
</evidence>
<keyword evidence="9" id="KW-1185">Reference proteome</keyword>
<feature type="transmembrane region" description="Helical" evidence="7">
    <location>
        <begin position="427"/>
        <end position="452"/>
    </location>
</feature>
<dbReference type="PANTHER" id="PTHR42865">
    <property type="entry name" value="PROTON/GLUTAMATE-ASPARTATE SYMPORTER"/>
    <property type="match status" value="1"/>
</dbReference>
<dbReference type="RefSeq" id="XP_012207689.1">
    <property type="nucleotide sequence ID" value="XM_012352299.1"/>
</dbReference>
<dbReference type="PRINTS" id="PR00173">
    <property type="entry name" value="EDTRNSPORT"/>
</dbReference>
<dbReference type="GO" id="GO:0015293">
    <property type="term" value="F:symporter activity"/>
    <property type="evidence" value="ECO:0007669"/>
    <property type="project" value="UniProtKB-UniRule"/>
</dbReference>
<dbReference type="GeneID" id="24135172"/>
<feature type="transmembrane region" description="Helical" evidence="7">
    <location>
        <begin position="279"/>
        <end position="298"/>
    </location>
</feature>
<keyword evidence="4 7" id="KW-0812">Transmembrane</keyword>
<dbReference type="Pfam" id="PF00375">
    <property type="entry name" value="SDF"/>
    <property type="match status" value="2"/>
</dbReference>
<evidence type="ECO:0000256" key="4">
    <source>
        <dbReference type="ARBA" id="ARBA00022692"/>
    </source>
</evidence>
<dbReference type="SUPFAM" id="SSF118215">
    <property type="entry name" value="Proton glutamate symport protein"/>
    <property type="match status" value="1"/>
</dbReference>
<reference evidence="8 9" key="1">
    <citation type="journal article" date="2013" name="PLoS Genet.">
        <title>Distinctive expansion of potential virulence genes in the genome of the oomycete fish pathogen Saprolegnia parasitica.</title>
        <authorList>
            <person name="Jiang R.H."/>
            <person name="de Bruijn I."/>
            <person name="Haas B.J."/>
            <person name="Belmonte R."/>
            <person name="Lobach L."/>
            <person name="Christie J."/>
            <person name="van den Ackerveken G."/>
            <person name="Bottin A."/>
            <person name="Bulone V."/>
            <person name="Diaz-Moreno S.M."/>
            <person name="Dumas B."/>
            <person name="Fan L."/>
            <person name="Gaulin E."/>
            <person name="Govers F."/>
            <person name="Grenville-Briggs L.J."/>
            <person name="Horner N.R."/>
            <person name="Levin J.Z."/>
            <person name="Mammella M."/>
            <person name="Meijer H.J."/>
            <person name="Morris P."/>
            <person name="Nusbaum C."/>
            <person name="Oome S."/>
            <person name="Phillips A.J."/>
            <person name="van Rooyen D."/>
            <person name="Rzeszutek E."/>
            <person name="Saraiva M."/>
            <person name="Secombes C.J."/>
            <person name="Seidl M.F."/>
            <person name="Snel B."/>
            <person name="Stassen J.H."/>
            <person name="Sykes S."/>
            <person name="Tripathy S."/>
            <person name="van den Berg H."/>
            <person name="Vega-Arreguin J.C."/>
            <person name="Wawra S."/>
            <person name="Young S.K."/>
            <person name="Zeng Q."/>
            <person name="Dieguez-Uribeondo J."/>
            <person name="Russ C."/>
            <person name="Tyler B.M."/>
            <person name="van West P."/>
        </authorList>
    </citation>
    <scope>NUCLEOTIDE SEQUENCE [LARGE SCALE GENOMIC DNA]</scope>
    <source>
        <strain evidence="8 9">CBS 223.65</strain>
    </source>
</reference>
<feature type="transmembrane region" description="Helical" evidence="7">
    <location>
        <begin position="117"/>
        <end position="137"/>
    </location>
</feature>
<accession>A0A067C484</accession>
<dbReference type="VEuPathDB" id="FungiDB:SPRG_13285"/>
<dbReference type="InterPro" id="IPR036458">
    <property type="entry name" value="Na:dicarbo_symporter_sf"/>
</dbReference>
<evidence type="ECO:0000256" key="3">
    <source>
        <dbReference type="ARBA" id="ARBA00022475"/>
    </source>
</evidence>
<dbReference type="STRING" id="695850.A0A067C484"/>
<dbReference type="EMBL" id="KK583284">
    <property type="protein sequence ID" value="KDO21602.1"/>
    <property type="molecule type" value="Genomic_DNA"/>
</dbReference>
<dbReference type="GO" id="GO:0005886">
    <property type="term" value="C:plasma membrane"/>
    <property type="evidence" value="ECO:0007669"/>
    <property type="project" value="UniProtKB-SubCell"/>
</dbReference>
<feature type="transmembrane region" description="Helical" evidence="7">
    <location>
        <begin position="74"/>
        <end position="97"/>
    </location>
</feature>